<sequence>MEGTYVQGQWRPAELSPRSFIQFIANLDLLLRKSSEQVCLLAILWATHTDREGNQKKDVQRRATKLVKGVEHKSSEERLRELGLFSLEKGRLRGDLIALYIYLKGGCREGGVGLFSQDERKWPQVAPGRFRLDVRKFSFTERVIKHWNRLPREVVESPSLEVFKRRLDEVRRDMV</sequence>
<gene>
    <name evidence="1" type="ORF">QYF61_016257</name>
</gene>
<proteinExistence type="predicted"/>
<dbReference type="Proteomes" id="UP001333110">
    <property type="component" value="Unassembled WGS sequence"/>
</dbReference>
<name>A0AAN7MYH9_MYCAM</name>
<dbReference type="AlphaFoldDB" id="A0AAN7MYH9"/>
<evidence type="ECO:0000313" key="1">
    <source>
        <dbReference type="EMBL" id="KAK4806407.1"/>
    </source>
</evidence>
<dbReference type="EMBL" id="JAUNZN010000042">
    <property type="protein sequence ID" value="KAK4806407.1"/>
    <property type="molecule type" value="Genomic_DNA"/>
</dbReference>
<keyword evidence="2" id="KW-1185">Reference proteome</keyword>
<protein>
    <submittedName>
        <fullName evidence="1">Uncharacterized protein</fullName>
    </submittedName>
</protein>
<accession>A0AAN7MYH9</accession>
<organism evidence="1 2">
    <name type="scientific">Mycteria americana</name>
    <name type="common">Wood stork</name>
    <dbReference type="NCBI Taxonomy" id="33587"/>
    <lineage>
        <taxon>Eukaryota</taxon>
        <taxon>Metazoa</taxon>
        <taxon>Chordata</taxon>
        <taxon>Craniata</taxon>
        <taxon>Vertebrata</taxon>
        <taxon>Euteleostomi</taxon>
        <taxon>Archelosauria</taxon>
        <taxon>Archosauria</taxon>
        <taxon>Dinosauria</taxon>
        <taxon>Saurischia</taxon>
        <taxon>Theropoda</taxon>
        <taxon>Coelurosauria</taxon>
        <taxon>Aves</taxon>
        <taxon>Neognathae</taxon>
        <taxon>Neoaves</taxon>
        <taxon>Aequornithes</taxon>
        <taxon>Ciconiiformes</taxon>
        <taxon>Ciconiidae</taxon>
        <taxon>Mycteria</taxon>
    </lineage>
</organism>
<comment type="caution">
    <text evidence="1">The sequence shown here is derived from an EMBL/GenBank/DDBJ whole genome shotgun (WGS) entry which is preliminary data.</text>
</comment>
<evidence type="ECO:0000313" key="2">
    <source>
        <dbReference type="Proteomes" id="UP001333110"/>
    </source>
</evidence>
<reference evidence="1 2" key="1">
    <citation type="journal article" date="2023" name="J. Hered.">
        <title>Chromosome-level genome of the wood stork (Mycteria americana) provides insight into avian chromosome evolution.</title>
        <authorList>
            <person name="Flamio R. Jr."/>
            <person name="Ramstad K.M."/>
        </authorList>
    </citation>
    <scope>NUCLEOTIDE SEQUENCE [LARGE SCALE GENOMIC DNA]</scope>
    <source>
        <strain evidence="1">JAX WOST 10</strain>
    </source>
</reference>